<evidence type="ECO:0000259" key="3">
    <source>
        <dbReference type="Pfam" id="PF09557"/>
    </source>
</evidence>
<dbReference type="InterPro" id="IPR027275">
    <property type="entry name" value="PRC-brl_dom"/>
</dbReference>
<protein>
    <recommendedName>
        <fullName evidence="6">Photosystem reaction center subunit H</fullName>
    </recommendedName>
</protein>
<dbReference type="GO" id="GO:0019684">
    <property type="term" value="P:photosynthesis, light reaction"/>
    <property type="evidence" value="ECO:0007669"/>
    <property type="project" value="InterPro"/>
</dbReference>
<evidence type="ECO:0000313" key="5">
    <source>
        <dbReference type="Proteomes" id="UP000006820"/>
    </source>
</evidence>
<dbReference type="eggNOG" id="COG3861">
    <property type="taxonomic scope" value="Bacteria"/>
</dbReference>
<dbReference type="KEGG" id="nfa:NFA_18800"/>
<dbReference type="InterPro" id="IPR019060">
    <property type="entry name" value="DUF2382"/>
</dbReference>
<evidence type="ECO:0000256" key="1">
    <source>
        <dbReference type="SAM" id="MobiDB-lite"/>
    </source>
</evidence>
<dbReference type="STRING" id="247156.NFA_18800"/>
<sequence>MIMTQATLDSLIGSTVIDANGEKIGKVKQIYIDNENGSPTWVAVSTGMFSSDSLVPLAGAQHQRDKEALRVQVSKERVKSAPHLDQDGRISREAETELFSHYGIDPRRAGWDTYGRRHIRPGPDEPMTHGRDDALIRSEERLEVGTERETVGRARLRKYVVEEDQTINVPTRHEEVRVEREPITDPGRVGRTDLGEDEREVTLHADRVTVDKEAVPVERVRLAVDDVEDQQTVSENVRKEYIDTEGVPTEQRRPGPRDQR</sequence>
<dbReference type="HOGENOM" id="CLU_050193_1_0_11"/>
<dbReference type="Gene3D" id="3.90.50.10">
    <property type="entry name" value="Photosynthetic Reaction Center, subunit H, domain 2"/>
    <property type="match status" value="1"/>
</dbReference>
<feature type="compositionally biased region" description="Basic and acidic residues" evidence="1">
    <location>
        <begin position="250"/>
        <end position="260"/>
    </location>
</feature>
<dbReference type="AlphaFoldDB" id="Q5YYL5"/>
<dbReference type="Proteomes" id="UP000006820">
    <property type="component" value="Chromosome"/>
</dbReference>
<dbReference type="GO" id="GO:0030077">
    <property type="term" value="C:plasma membrane light-harvesting complex"/>
    <property type="evidence" value="ECO:0007669"/>
    <property type="project" value="InterPro"/>
</dbReference>
<feature type="region of interest" description="Disordered" evidence="1">
    <location>
        <begin position="228"/>
        <end position="260"/>
    </location>
</feature>
<proteinExistence type="predicted"/>
<accession>Q5YYL5</accession>
<dbReference type="PANTHER" id="PTHR38463">
    <property type="entry name" value="STRESS RESPONSE PROTEIN YSNF"/>
    <property type="match status" value="1"/>
</dbReference>
<evidence type="ECO:0000313" key="4">
    <source>
        <dbReference type="EMBL" id="BAD56726.1"/>
    </source>
</evidence>
<dbReference type="Pfam" id="PF09557">
    <property type="entry name" value="DUF2382"/>
    <property type="match status" value="1"/>
</dbReference>
<organism evidence="4 5">
    <name type="scientific">Nocardia farcinica (strain IFM 10152)</name>
    <dbReference type="NCBI Taxonomy" id="247156"/>
    <lineage>
        <taxon>Bacteria</taxon>
        <taxon>Bacillati</taxon>
        <taxon>Actinomycetota</taxon>
        <taxon>Actinomycetes</taxon>
        <taxon>Mycobacteriales</taxon>
        <taxon>Nocardiaceae</taxon>
        <taxon>Nocardia</taxon>
    </lineage>
</organism>
<feature type="domain" description="DUF2382" evidence="3">
    <location>
        <begin position="136"/>
        <end position="243"/>
    </location>
</feature>
<dbReference type="InterPro" id="IPR014747">
    <property type="entry name" value="Bac_photo_RC_H_C"/>
</dbReference>
<reference evidence="4 5" key="1">
    <citation type="journal article" date="2004" name="Proc. Natl. Acad. Sci. U.S.A.">
        <title>The complete genomic sequence of Nocardia farcinica IFM 10152.</title>
        <authorList>
            <person name="Ishikawa J."/>
            <person name="Yamashita A."/>
            <person name="Mikami Y."/>
            <person name="Hoshino Y."/>
            <person name="Kurita H."/>
            <person name="Hotta K."/>
            <person name="Shiba T."/>
            <person name="Hattori M."/>
        </authorList>
    </citation>
    <scope>NUCLEOTIDE SEQUENCE [LARGE SCALE GENOMIC DNA]</scope>
    <source>
        <strain evidence="4 5">IFM 10152</strain>
    </source>
</reference>
<dbReference type="PANTHER" id="PTHR38463:SF1">
    <property type="entry name" value="STRESS RESPONSE PROTEIN YSNF"/>
    <property type="match status" value="1"/>
</dbReference>
<evidence type="ECO:0008006" key="6">
    <source>
        <dbReference type="Google" id="ProtNLM"/>
    </source>
</evidence>
<dbReference type="SUPFAM" id="SSF50346">
    <property type="entry name" value="PRC-barrel domain"/>
    <property type="match status" value="1"/>
</dbReference>
<gene>
    <name evidence="4" type="ordered locus">NFA_18800</name>
</gene>
<evidence type="ECO:0000259" key="2">
    <source>
        <dbReference type="Pfam" id="PF05239"/>
    </source>
</evidence>
<dbReference type="Pfam" id="PF05239">
    <property type="entry name" value="PRC"/>
    <property type="match status" value="1"/>
</dbReference>
<feature type="domain" description="PRC-barrel" evidence="2">
    <location>
        <begin position="3"/>
        <end position="60"/>
    </location>
</feature>
<name>Q5YYL5_NOCFA</name>
<dbReference type="InterPro" id="IPR052967">
    <property type="entry name" value="Stress_Response_Assoc"/>
</dbReference>
<dbReference type="EMBL" id="AP006618">
    <property type="protein sequence ID" value="BAD56726.1"/>
    <property type="molecule type" value="Genomic_DNA"/>
</dbReference>
<dbReference type="InterPro" id="IPR011033">
    <property type="entry name" value="PRC_barrel-like_sf"/>
</dbReference>
<keyword evidence="5" id="KW-1185">Reference proteome</keyword>